<keyword evidence="3" id="KW-1185">Reference proteome</keyword>
<organism evidence="2 3">
    <name type="scientific">Paractinoplanes toevensis</name>
    <dbReference type="NCBI Taxonomy" id="571911"/>
    <lineage>
        <taxon>Bacteria</taxon>
        <taxon>Bacillati</taxon>
        <taxon>Actinomycetota</taxon>
        <taxon>Actinomycetes</taxon>
        <taxon>Micromonosporales</taxon>
        <taxon>Micromonosporaceae</taxon>
        <taxon>Paractinoplanes</taxon>
    </lineage>
</organism>
<feature type="compositionally biased region" description="Pro residues" evidence="1">
    <location>
        <begin position="1"/>
        <end position="11"/>
    </location>
</feature>
<dbReference type="EMBL" id="BOQN01000007">
    <property type="protein sequence ID" value="GIM88808.1"/>
    <property type="molecule type" value="Genomic_DNA"/>
</dbReference>
<proteinExistence type="predicted"/>
<gene>
    <name evidence="2" type="ORF">Ato02nite_006010</name>
</gene>
<evidence type="ECO:0000313" key="3">
    <source>
        <dbReference type="Proteomes" id="UP000677082"/>
    </source>
</evidence>
<feature type="region of interest" description="Disordered" evidence="1">
    <location>
        <begin position="1"/>
        <end position="20"/>
    </location>
</feature>
<evidence type="ECO:0000313" key="2">
    <source>
        <dbReference type="EMBL" id="GIM88808.1"/>
    </source>
</evidence>
<accession>A0A919T403</accession>
<reference evidence="2 3" key="1">
    <citation type="submission" date="2021-03" db="EMBL/GenBank/DDBJ databases">
        <title>Whole genome shotgun sequence of Actinoplanes toevensis NBRC 105298.</title>
        <authorList>
            <person name="Komaki H."/>
            <person name="Tamura T."/>
        </authorList>
    </citation>
    <scope>NUCLEOTIDE SEQUENCE [LARGE SCALE GENOMIC DNA]</scope>
    <source>
        <strain evidence="2 3">NBRC 105298</strain>
    </source>
</reference>
<evidence type="ECO:0000256" key="1">
    <source>
        <dbReference type="SAM" id="MobiDB-lite"/>
    </source>
</evidence>
<protein>
    <submittedName>
        <fullName evidence="2">Uncharacterized protein</fullName>
    </submittedName>
</protein>
<dbReference type="Proteomes" id="UP000677082">
    <property type="component" value="Unassembled WGS sequence"/>
</dbReference>
<dbReference type="RefSeq" id="WP_213004790.1">
    <property type="nucleotide sequence ID" value="NZ_BOQN01000007.1"/>
</dbReference>
<comment type="caution">
    <text evidence="2">The sequence shown here is derived from an EMBL/GenBank/DDBJ whole genome shotgun (WGS) entry which is preliminary data.</text>
</comment>
<name>A0A919T403_9ACTN</name>
<dbReference type="AlphaFoldDB" id="A0A919T403"/>
<sequence>MLNDPPPAPPKPARHWTGAGRRRSCRVETVCDGELVIRGWIRPVDLADTTGPGLAGHTVWDLKTYDHVQLEPVTGDYLTAEKAVLDATKELEN</sequence>